<keyword evidence="1" id="KW-0378">Hydrolase</keyword>
<reference evidence="1" key="1">
    <citation type="submission" date="2022-06" db="EMBL/GenBank/DDBJ databases">
        <authorList>
            <person name="Legras J.-L."/>
            <person name="Devillers H."/>
            <person name="Grondin C."/>
        </authorList>
    </citation>
    <scope>NUCLEOTIDE SEQUENCE</scope>
    <source>
        <strain evidence="1">CLIB 1444</strain>
    </source>
</reference>
<gene>
    <name evidence="1" type="ORF">CLIB1444_03S07866</name>
</gene>
<name>A0ACA9Y5P9_9ASCO</name>
<dbReference type="EMBL" id="CALSDN010000003">
    <property type="protein sequence ID" value="CAH6720256.1"/>
    <property type="molecule type" value="Genomic_DNA"/>
</dbReference>
<comment type="caution">
    <text evidence="1">The sequence shown here is derived from an EMBL/GenBank/DDBJ whole genome shotgun (WGS) entry which is preliminary data.</text>
</comment>
<organism evidence="1 2">
    <name type="scientific">[Candida] jaroonii</name>
    <dbReference type="NCBI Taxonomy" id="467808"/>
    <lineage>
        <taxon>Eukaryota</taxon>
        <taxon>Fungi</taxon>
        <taxon>Dikarya</taxon>
        <taxon>Ascomycota</taxon>
        <taxon>Saccharomycotina</taxon>
        <taxon>Pichiomycetes</taxon>
        <taxon>Debaryomycetaceae</taxon>
        <taxon>Yamadazyma</taxon>
    </lineage>
</organism>
<sequence length="408" mass="47177">MNWKYVAWSATIASSVFDMYVKYRQWRLLNKERILEHDDNRIRSQAFQKNNMVLGIVQKSTELLINSLLICFNLHHKIWTATSSTNNRLLRQLMFLGITELIRALVQSSFEFYRKFVIEQASGVNKLTRTKFIVEQVLSVSFSTLFSLLVYAGLISIIERFGDTFPMVGSFFFMSAIVFFMSISPNIFWPMFYKFSPVPEGGLRNALQHLLEPRGFPTEQVFMVNESDKTTHSGAVIVGFSWNKSIVVYDSLVHKCSTKEVLAVICHEVGHWERSHLPKQLLNQGAQIFIDFQLFVYLYQSPQFYSAFGFSDMPIAFGLVAFSILTEPIQIVFNIQKNYVSRICERQADIFAATLGFKDELKSALFKVKRDTLRLVNTDWLYNLYSETHPTLQERQANLDSFSAVEVH</sequence>
<dbReference type="Proteomes" id="UP001152531">
    <property type="component" value="Unassembled WGS sequence"/>
</dbReference>
<keyword evidence="1" id="KW-0645">Protease</keyword>
<proteinExistence type="predicted"/>
<protein>
    <submittedName>
        <fullName evidence="1">CAAX prenyl protease 1</fullName>
    </submittedName>
</protein>
<keyword evidence="2" id="KW-1185">Reference proteome</keyword>
<evidence type="ECO:0000313" key="2">
    <source>
        <dbReference type="Proteomes" id="UP001152531"/>
    </source>
</evidence>
<accession>A0ACA9Y5P9</accession>
<evidence type="ECO:0000313" key="1">
    <source>
        <dbReference type="EMBL" id="CAH6720256.1"/>
    </source>
</evidence>